<dbReference type="Proteomes" id="UP000189935">
    <property type="component" value="Chromosome I"/>
</dbReference>
<dbReference type="RefSeq" id="WP_244562119.1">
    <property type="nucleotide sequence ID" value="NZ_LT670844.1"/>
</dbReference>
<evidence type="ECO:0000313" key="1">
    <source>
        <dbReference type="EMBL" id="SHL75410.1"/>
    </source>
</evidence>
<gene>
    <name evidence="1" type="ORF">SAMN05444159_6735</name>
</gene>
<dbReference type="AlphaFoldDB" id="A0A1M7D7H7"/>
<accession>A0A1M7D7H7</accession>
<evidence type="ECO:0000313" key="2">
    <source>
        <dbReference type="Proteomes" id="UP000189935"/>
    </source>
</evidence>
<reference evidence="1 2" key="1">
    <citation type="submission" date="2016-11" db="EMBL/GenBank/DDBJ databases">
        <authorList>
            <person name="Jaros S."/>
            <person name="Januszkiewicz K."/>
            <person name="Wedrychowicz H."/>
        </authorList>
    </citation>
    <scope>NUCLEOTIDE SEQUENCE [LARGE SCALE GENOMIC DNA]</scope>
    <source>
        <strain evidence="1 2">GAS499</strain>
    </source>
</reference>
<protein>
    <submittedName>
        <fullName evidence="1">Uncharacterized protein</fullName>
    </submittedName>
</protein>
<organism evidence="1 2">
    <name type="scientific">Bradyrhizobium lablabi</name>
    <dbReference type="NCBI Taxonomy" id="722472"/>
    <lineage>
        <taxon>Bacteria</taxon>
        <taxon>Pseudomonadati</taxon>
        <taxon>Pseudomonadota</taxon>
        <taxon>Alphaproteobacteria</taxon>
        <taxon>Hyphomicrobiales</taxon>
        <taxon>Nitrobacteraceae</taxon>
        <taxon>Bradyrhizobium</taxon>
    </lineage>
</organism>
<name>A0A1M7D7H7_9BRAD</name>
<sequence length="147" mass="16075">MEPIRKFFADKTGPTAPEYDTRYPGADEAKAEISAAARYLLTDATEGARGRIVREIIEIVHEIANGLDARAVRQPPVSGVTYKAYVIDAFQRDTDKWRATVRKLDGKKIRVAVPPSVRDEYTTSADALTAEKAVELAKKAIDAGGVI</sequence>
<proteinExistence type="predicted"/>
<dbReference type="EMBL" id="LT670844">
    <property type="protein sequence ID" value="SHL75410.1"/>
    <property type="molecule type" value="Genomic_DNA"/>
</dbReference>